<dbReference type="OrthoDB" id="9771846at2"/>
<dbReference type="NCBIfam" id="TIGR00696">
    <property type="entry name" value="wecG_tagA_cpsF"/>
    <property type="match status" value="1"/>
</dbReference>
<dbReference type="HOGENOM" id="CLU_063203_3_1_9"/>
<dbReference type="PANTHER" id="PTHR34136:SF1">
    <property type="entry name" value="UDP-N-ACETYL-D-MANNOSAMINURONIC ACID TRANSFERASE"/>
    <property type="match status" value="1"/>
</dbReference>
<keyword evidence="1" id="KW-0328">Glycosyltransferase</keyword>
<dbReference type="EMBL" id="CP009287">
    <property type="protein sequence ID" value="AIQ67093.1"/>
    <property type="molecule type" value="Genomic_DNA"/>
</dbReference>
<dbReference type="CDD" id="cd06533">
    <property type="entry name" value="Glyco_transf_WecG_TagA"/>
    <property type="match status" value="1"/>
</dbReference>
<dbReference type="STRING" id="189425.PGRAT_05180"/>
<gene>
    <name evidence="3" type="ORF">PGRAT_05180</name>
</gene>
<dbReference type="InterPro" id="IPR004629">
    <property type="entry name" value="WecG_TagA_CpsF"/>
</dbReference>
<protein>
    <submittedName>
        <fullName evidence="3">N-acetylmannosaminyltransferase</fullName>
    </submittedName>
</protein>
<evidence type="ECO:0000313" key="3">
    <source>
        <dbReference type="EMBL" id="AIQ67093.1"/>
    </source>
</evidence>
<dbReference type="Proteomes" id="UP000029500">
    <property type="component" value="Chromosome"/>
</dbReference>
<evidence type="ECO:0000256" key="1">
    <source>
        <dbReference type="ARBA" id="ARBA00022676"/>
    </source>
</evidence>
<dbReference type="eggNOG" id="COG1922">
    <property type="taxonomic scope" value="Bacteria"/>
</dbReference>
<dbReference type="PANTHER" id="PTHR34136">
    <property type="match status" value="1"/>
</dbReference>
<evidence type="ECO:0000313" key="4">
    <source>
        <dbReference type="Proteomes" id="UP000029500"/>
    </source>
</evidence>
<name>A0A089M6F5_9BACL</name>
<keyword evidence="2 3" id="KW-0808">Transferase</keyword>
<dbReference type="KEGG" id="pgm:PGRAT_05180"/>
<organism evidence="3 4">
    <name type="scientific">Paenibacillus graminis</name>
    <dbReference type="NCBI Taxonomy" id="189425"/>
    <lineage>
        <taxon>Bacteria</taxon>
        <taxon>Bacillati</taxon>
        <taxon>Bacillota</taxon>
        <taxon>Bacilli</taxon>
        <taxon>Bacillales</taxon>
        <taxon>Paenibacillaceae</taxon>
        <taxon>Paenibacillus</taxon>
    </lineage>
</organism>
<accession>A0A089M6F5</accession>
<dbReference type="AlphaFoldDB" id="A0A089M6F5"/>
<evidence type="ECO:0000256" key="2">
    <source>
        <dbReference type="ARBA" id="ARBA00022679"/>
    </source>
</evidence>
<dbReference type="GO" id="GO:0016758">
    <property type="term" value="F:hexosyltransferase activity"/>
    <property type="evidence" value="ECO:0007669"/>
    <property type="project" value="TreeGrafter"/>
</dbReference>
<reference evidence="3 4" key="1">
    <citation type="submission" date="2014-08" db="EMBL/GenBank/DDBJ databases">
        <title>Comparative genomics of the Paenibacillus odorifer group.</title>
        <authorList>
            <person name="den Bakker H.C."/>
            <person name="Tsai Y.-C."/>
            <person name="Martin N."/>
            <person name="Korlach J."/>
            <person name="Wiedmann M."/>
        </authorList>
    </citation>
    <scope>NUCLEOTIDE SEQUENCE [LARGE SCALE GENOMIC DNA]</scope>
    <source>
        <strain evidence="3 4">DSM 15220</strain>
    </source>
</reference>
<dbReference type="RefSeq" id="WP_025707525.1">
    <property type="nucleotide sequence ID" value="NZ_CP009287.1"/>
</dbReference>
<dbReference type="Pfam" id="PF03808">
    <property type="entry name" value="Glyco_tran_WecG"/>
    <property type="match status" value="1"/>
</dbReference>
<proteinExistence type="predicted"/>
<keyword evidence="4" id="KW-1185">Reference proteome</keyword>
<sequence>MNGTVSILGVPFSKLTLEETTLHLAEQIENKRDKLFHLITANPEITLASQSDELLQRIIQSADMVVPDGIGIVLAARRQGNPIPERVTGYDLLLKLLEQGNKRSWSFYFLGTDEETSRQAVEKIKHSYPRVRIAGRHHGFFDAAEETEIIAGIQQSKPDILILAMGAPFSDKWLHRHKSELAGVQLVFGVGGSLDVISGKVKPTPPVWKKLNLEWAHRLLFSPVAKGQKSRWRRQSALPKFVYRTMIRQMIRR</sequence>